<organism evidence="15 16">
    <name type="scientific">Mycolicibacterium psychrotolerans</name>
    <dbReference type="NCBI Taxonomy" id="216929"/>
    <lineage>
        <taxon>Bacteria</taxon>
        <taxon>Bacillati</taxon>
        <taxon>Actinomycetota</taxon>
        <taxon>Actinomycetes</taxon>
        <taxon>Mycobacteriales</taxon>
        <taxon>Mycobacteriaceae</taxon>
        <taxon>Mycolicibacterium</taxon>
    </lineage>
</organism>
<evidence type="ECO:0000256" key="7">
    <source>
        <dbReference type="ARBA" id="ARBA00022723"/>
    </source>
</evidence>
<dbReference type="Pfam" id="PF00730">
    <property type="entry name" value="HhH-GPD"/>
    <property type="match status" value="1"/>
</dbReference>
<keyword evidence="6" id="KW-0004">4Fe-4S</keyword>
<dbReference type="InterPro" id="IPR023170">
    <property type="entry name" value="HhH_base_excis_C"/>
</dbReference>
<evidence type="ECO:0000313" key="16">
    <source>
        <dbReference type="Proteomes" id="UP000466514"/>
    </source>
</evidence>
<sequence>MSAFHAVNGFVFGMADILPQPASMIDTGELLDWYATEQRDLPWRRPGVSAWQILVSEFMLQQTPVARVEPIWLDWIARWPTPSATAAASAGEVLRAWGKLGYPRRAKRLHECATVIATEHGDVVPDDVDTLLSLPGIGTYTARAVACFAYRQRVPVVDTNVRRVVARAVHGRDDAAAASARDLDDVATLLPDDDTAPTFSVALMELGATVCTARSPKCGVCPLSHCTWRSLGFPAGTGPARKVQKYAGTDRQVRGRLLDVLRASASPVTRAELDVAWTTDTAQRDRCLGSLLVDGLVEQTGDGRFALAGEAGDQAVAAHSESAAAEANRRR</sequence>
<dbReference type="GO" id="GO:0032357">
    <property type="term" value="F:oxidized purine DNA binding"/>
    <property type="evidence" value="ECO:0007669"/>
    <property type="project" value="TreeGrafter"/>
</dbReference>
<dbReference type="SMART" id="SM00478">
    <property type="entry name" value="ENDO3c"/>
    <property type="match status" value="1"/>
</dbReference>
<dbReference type="InterPro" id="IPR003651">
    <property type="entry name" value="Endonuclease3_FeS-loop_motif"/>
</dbReference>
<keyword evidence="10" id="KW-0408">Iron</keyword>
<evidence type="ECO:0000256" key="12">
    <source>
        <dbReference type="ARBA" id="ARBA00023204"/>
    </source>
</evidence>
<dbReference type="Pfam" id="PF00633">
    <property type="entry name" value="HHH"/>
    <property type="match status" value="1"/>
</dbReference>
<evidence type="ECO:0000313" key="15">
    <source>
        <dbReference type="EMBL" id="BBX68089.1"/>
    </source>
</evidence>
<dbReference type="InterPro" id="IPR000445">
    <property type="entry name" value="HhH_motif"/>
</dbReference>
<dbReference type="PANTHER" id="PTHR42944">
    <property type="entry name" value="ADENINE DNA GLYCOSYLASE"/>
    <property type="match status" value="1"/>
</dbReference>
<protein>
    <recommendedName>
        <fullName evidence="5">Adenine DNA glycosylase</fullName>
        <ecNumber evidence="4">3.2.2.31</ecNumber>
    </recommendedName>
</protein>
<dbReference type="CDD" id="cd00056">
    <property type="entry name" value="ENDO3c"/>
    <property type="match status" value="1"/>
</dbReference>
<keyword evidence="16" id="KW-1185">Reference proteome</keyword>
<dbReference type="EMBL" id="AP022574">
    <property type="protein sequence ID" value="BBX68089.1"/>
    <property type="molecule type" value="Genomic_DNA"/>
</dbReference>
<dbReference type="InterPro" id="IPR044298">
    <property type="entry name" value="MIG/MutY"/>
</dbReference>
<keyword evidence="9" id="KW-0378">Hydrolase</keyword>
<name>A0A7I7M9R0_9MYCO</name>
<evidence type="ECO:0000259" key="14">
    <source>
        <dbReference type="SMART" id="SM00478"/>
    </source>
</evidence>
<comment type="cofactor">
    <cofactor evidence="2">
        <name>[4Fe-4S] cluster</name>
        <dbReference type="ChEBI" id="CHEBI:49883"/>
    </cofactor>
</comment>
<keyword evidence="13" id="KW-0326">Glycosidase</keyword>
<gene>
    <name evidence="15" type="primary">mutY</name>
    <name evidence="15" type="ORF">MPSYJ_15500</name>
</gene>
<keyword evidence="8" id="KW-0227">DNA damage</keyword>
<evidence type="ECO:0000256" key="6">
    <source>
        <dbReference type="ARBA" id="ARBA00022485"/>
    </source>
</evidence>
<dbReference type="InterPro" id="IPR011257">
    <property type="entry name" value="DNA_glycosylase"/>
</dbReference>
<dbReference type="Proteomes" id="UP000466514">
    <property type="component" value="Chromosome"/>
</dbReference>
<dbReference type="KEGG" id="mpsc:MPSYJ_15500"/>
<comment type="similarity">
    <text evidence="3">Belongs to the Nth/MutY family.</text>
</comment>
<evidence type="ECO:0000256" key="9">
    <source>
        <dbReference type="ARBA" id="ARBA00022801"/>
    </source>
</evidence>
<dbReference type="GO" id="GO:0034039">
    <property type="term" value="F:8-oxo-7,8-dihydroguanine DNA N-glycosylase activity"/>
    <property type="evidence" value="ECO:0007669"/>
    <property type="project" value="TreeGrafter"/>
</dbReference>
<dbReference type="GO" id="GO:0000701">
    <property type="term" value="F:purine-specific mismatch base pair DNA N-glycosylase activity"/>
    <property type="evidence" value="ECO:0007669"/>
    <property type="project" value="UniProtKB-EC"/>
</dbReference>
<evidence type="ECO:0000256" key="3">
    <source>
        <dbReference type="ARBA" id="ARBA00008343"/>
    </source>
</evidence>
<dbReference type="Gene3D" id="1.10.1670.10">
    <property type="entry name" value="Helix-hairpin-Helix base-excision DNA repair enzymes (C-terminal)"/>
    <property type="match status" value="1"/>
</dbReference>
<dbReference type="InterPro" id="IPR003265">
    <property type="entry name" value="HhH-GPD_domain"/>
</dbReference>
<dbReference type="Gene3D" id="1.10.340.30">
    <property type="entry name" value="Hypothetical protein, domain 2"/>
    <property type="match status" value="1"/>
</dbReference>
<accession>A0A7I7M9R0</accession>
<evidence type="ECO:0000256" key="5">
    <source>
        <dbReference type="ARBA" id="ARBA00022023"/>
    </source>
</evidence>
<keyword evidence="11" id="KW-0411">Iron-sulfur</keyword>
<dbReference type="Pfam" id="PF10576">
    <property type="entry name" value="EndIII_4Fe-2S"/>
    <property type="match status" value="1"/>
</dbReference>
<evidence type="ECO:0000256" key="2">
    <source>
        <dbReference type="ARBA" id="ARBA00001966"/>
    </source>
</evidence>
<keyword evidence="7" id="KW-0479">Metal-binding</keyword>
<dbReference type="EC" id="3.2.2.31" evidence="4"/>
<dbReference type="GO" id="GO:0006284">
    <property type="term" value="P:base-excision repair"/>
    <property type="evidence" value="ECO:0007669"/>
    <property type="project" value="InterPro"/>
</dbReference>
<keyword evidence="12" id="KW-0234">DNA repair</keyword>
<evidence type="ECO:0000256" key="4">
    <source>
        <dbReference type="ARBA" id="ARBA00012045"/>
    </source>
</evidence>
<dbReference type="PANTHER" id="PTHR42944:SF1">
    <property type="entry name" value="ADENINE DNA GLYCOSYLASE"/>
    <property type="match status" value="1"/>
</dbReference>
<dbReference type="FunFam" id="1.10.340.30:FF:000003">
    <property type="entry name" value="A/G-specific adenine glycosylase"/>
    <property type="match status" value="1"/>
</dbReference>
<proteinExistence type="inferred from homology"/>
<dbReference type="GO" id="GO:0006298">
    <property type="term" value="P:mismatch repair"/>
    <property type="evidence" value="ECO:0007669"/>
    <property type="project" value="TreeGrafter"/>
</dbReference>
<evidence type="ECO:0000256" key="10">
    <source>
        <dbReference type="ARBA" id="ARBA00023004"/>
    </source>
</evidence>
<feature type="domain" description="HhH-GPD" evidence="14">
    <location>
        <begin position="59"/>
        <end position="209"/>
    </location>
</feature>
<dbReference type="GO" id="GO:0051539">
    <property type="term" value="F:4 iron, 4 sulfur cluster binding"/>
    <property type="evidence" value="ECO:0007669"/>
    <property type="project" value="UniProtKB-KW"/>
</dbReference>
<dbReference type="SUPFAM" id="SSF48150">
    <property type="entry name" value="DNA-glycosylase"/>
    <property type="match status" value="1"/>
</dbReference>
<dbReference type="SMART" id="SM00525">
    <property type="entry name" value="FES"/>
    <property type="match status" value="1"/>
</dbReference>
<dbReference type="GO" id="GO:0046872">
    <property type="term" value="F:metal ion binding"/>
    <property type="evidence" value="ECO:0007669"/>
    <property type="project" value="UniProtKB-KW"/>
</dbReference>
<dbReference type="AlphaFoldDB" id="A0A7I7M9R0"/>
<reference evidence="15 16" key="1">
    <citation type="journal article" date="2019" name="Emerg. Microbes Infect.">
        <title>Comprehensive subspecies identification of 175 nontuberculous mycobacteria species based on 7547 genomic profiles.</title>
        <authorList>
            <person name="Matsumoto Y."/>
            <person name="Kinjo T."/>
            <person name="Motooka D."/>
            <person name="Nabeya D."/>
            <person name="Jung N."/>
            <person name="Uechi K."/>
            <person name="Horii T."/>
            <person name="Iida T."/>
            <person name="Fujita J."/>
            <person name="Nakamura S."/>
        </authorList>
    </citation>
    <scope>NUCLEOTIDE SEQUENCE [LARGE SCALE GENOMIC DNA]</scope>
    <source>
        <strain evidence="15 16">JCM 13323</strain>
    </source>
</reference>
<evidence type="ECO:0000256" key="1">
    <source>
        <dbReference type="ARBA" id="ARBA00000843"/>
    </source>
</evidence>
<evidence type="ECO:0000256" key="13">
    <source>
        <dbReference type="ARBA" id="ARBA00023295"/>
    </source>
</evidence>
<comment type="catalytic activity">
    <reaction evidence="1">
        <text>Hydrolyzes free adenine bases from 7,8-dihydro-8-oxoguanine:adenine mismatched double-stranded DNA, leaving an apurinic site.</text>
        <dbReference type="EC" id="3.2.2.31"/>
    </reaction>
</comment>
<evidence type="ECO:0000256" key="11">
    <source>
        <dbReference type="ARBA" id="ARBA00023014"/>
    </source>
</evidence>
<dbReference type="GO" id="GO:0035485">
    <property type="term" value="F:adenine/guanine mispair binding"/>
    <property type="evidence" value="ECO:0007669"/>
    <property type="project" value="TreeGrafter"/>
</dbReference>
<evidence type="ECO:0000256" key="8">
    <source>
        <dbReference type="ARBA" id="ARBA00022763"/>
    </source>
</evidence>